<reference evidence="8 9" key="3">
    <citation type="journal article" date="2013" name="Rice">
        <title>Improvement of the Oryza sativa Nipponbare reference genome using next generation sequence and optical map data.</title>
        <authorList>
            <person name="Kawahara Y."/>
            <person name="de la Bastide M."/>
            <person name="Hamilton J.P."/>
            <person name="Kanamori H."/>
            <person name="McCombie W.R."/>
            <person name="Ouyang S."/>
            <person name="Schwartz D.C."/>
            <person name="Tanaka T."/>
            <person name="Wu J."/>
            <person name="Zhou S."/>
            <person name="Childs K.L."/>
            <person name="Davidson R.M."/>
            <person name="Lin H."/>
            <person name="Quesada-Ocampo L."/>
            <person name="Vaillancourt B."/>
            <person name="Sakai H."/>
            <person name="Lee S.S."/>
            <person name="Kim J."/>
            <person name="Numa H."/>
            <person name="Itoh T."/>
            <person name="Buell C.R."/>
            <person name="Matsumoto T."/>
        </authorList>
    </citation>
    <scope>NUCLEOTIDE SEQUENCE [LARGE SCALE GENOMIC DNA]</scope>
    <source>
        <strain evidence="9">cv. Nipponbare</strain>
    </source>
</reference>
<sequence length="241" mass="26232">MEAAGAGEAVAMTAAATGALGPVIEKLGDLLRNEHMAALEGSRGDIEFIKSELEPLRSLLLRIWDKEDRLDAACKEWMAEARMLSYDMEDAIDGFRFMLAVEAAAATSPFEGMRNQVQELVNRCCEKQWITEAIIDADAPAALSSSPSLPRKNASELVEVDEKKAELIKLLKHKERVCIHGSAGMGKTTLAGLAYQAVSEQFDCRTFVSVCPSQSMMHVLTSITSEVIASAIIKAISDKQR</sequence>
<comment type="similarity">
    <text evidence="1">Belongs to the disease resistance NB-LRR family.</text>
</comment>
<keyword evidence="5" id="KW-0611">Plant defense</keyword>
<protein>
    <submittedName>
        <fullName evidence="8">Os10g0132500 protein</fullName>
    </submittedName>
</protein>
<organism evidence="8 9">
    <name type="scientific">Oryza sativa subsp. japonica</name>
    <name type="common">Rice</name>
    <dbReference type="NCBI Taxonomy" id="39947"/>
    <lineage>
        <taxon>Eukaryota</taxon>
        <taxon>Viridiplantae</taxon>
        <taxon>Streptophyta</taxon>
        <taxon>Embryophyta</taxon>
        <taxon>Tracheophyta</taxon>
        <taxon>Spermatophyta</taxon>
        <taxon>Magnoliopsida</taxon>
        <taxon>Liliopsida</taxon>
        <taxon>Poales</taxon>
        <taxon>Poaceae</taxon>
        <taxon>BOP clade</taxon>
        <taxon>Oryzoideae</taxon>
        <taxon>Oryzeae</taxon>
        <taxon>Oryzinae</taxon>
        <taxon>Oryza</taxon>
        <taxon>Oryza sativa</taxon>
    </lineage>
</organism>
<dbReference type="InterPro" id="IPR027417">
    <property type="entry name" value="P-loop_NTPase"/>
</dbReference>
<dbReference type="Proteomes" id="UP000059680">
    <property type="component" value="Chromosome 10"/>
</dbReference>
<dbReference type="FunCoup" id="A0A0P0XR88">
    <property type="interactions" value="117"/>
</dbReference>
<evidence type="ECO:0007829" key="10">
    <source>
        <dbReference type="ProteomicsDB" id="A0A0P0XR88"/>
    </source>
</evidence>
<dbReference type="InterPro" id="IPR041118">
    <property type="entry name" value="Rx_N"/>
</dbReference>
<dbReference type="Gramene" id="Os10t0132500-01">
    <property type="protein sequence ID" value="Os10t0132500-01"/>
    <property type="gene ID" value="Os10g0132500"/>
</dbReference>
<name>A0A0P0XR88_ORYSJ</name>
<keyword evidence="9" id="KW-1185">Reference proteome</keyword>
<dbReference type="PANTHER" id="PTHR19338:SF36">
    <property type="entry name" value="OS10G0132500 PROTEIN"/>
    <property type="match status" value="1"/>
</dbReference>
<dbReference type="Pfam" id="PF18052">
    <property type="entry name" value="Rx_N"/>
    <property type="match status" value="1"/>
</dbReference>
<evidence type="ECO:0000313" key="8">
    <source>
        <dbReference type="EMBL" id="BAT09777.1"/>
    </source>
</evidence>
<feature type="domain" description="NB-ARC" evidence="6">
    <location>
        <begin position="169"/>
        <end position="229"/>
    </location>
</feature>
<reference evidence="9" key="1">
    <citation type="journal article" date="2005" name="Nature">
        <title>The map-based sequence of the rice genome.</title>
        <authorList>
            <consortium name="International rice genome sequencing project (IRGSP)"/>
            <person name="Matsumoto T."/>
            <person name="Wu J."/>
            <person name="Kanamori H."/>
            <person name="Katayose Y."/>
            <person name="Fujisawa M."/>
            <person name="Namiki N."/>
            <person name="Mizuno H."/>
            <person name="Yamamoto K."/>
            <person name="Antonio B.A."/>
            <person name="Baba T."/>
            <person name="Sakata K."/>
            <person name="Nagamura Y."/>
            <person name="Aoki H."/>
            <person name="Arikawa K."/>
            <person name="Arita K."/>
            <person name="Bito T."/>
            <person name="Chiden Y."/>
            <person name="Fujitsuka N."/>
            <person name="Fukunaka R."/>
            <person name="Hamada M."/>
            <person name="Harada C."/>
            <person name="Hayashi A."/>
            <person name="Hijishita S."/>
            <person name="Honda M."/>
            <person name="Hosokawa S."/>
            <person name="Ichikawa Y."/>
            <person name="Idonuma A."/>
            <person name="Iijima M."/>
            <person name="Ikeda M."/>
            <person name="Ikeno M."/>
            <person name="Ito K."/>
            <person name="Ito S."/>
            <person name="Ito T."/>
            <person name="Ito Y."/>
            <person name="Ito Y."/>
            <person name="Iwabuchi A."/>
            <person name="Kamiya K."/>
            <person name="Karasawa W."/>
            <person name="Kurita K."/>
            <person name="Katagiri S."/>
            <person name="Kikuta A."/>
            <person name="Kobayashi H."/>
            <person name="Kobayashi N."/>
            <person name="Machita K."/>
            <person name="Maehara T."/>
            <person name="Masukawa M."/>
            <person name="Mizubayashi T."/>
            <person name="Mukai Y."/>
            <person name="Nagasaki H."/>
            <person name="Nagata Y."/>
            <person name="Naito S."/>
            <person name="Nakashima M."/>
            <person name="Nakama Y."/>
            <person name="Nakamichi Y."/>
            <person name="Nakamura M."/>
            <person name="Meguro A."/>
            <person name="Negishi M."/>
            <person name="Ohta I."/>
            <person name="Ohta T."/>
            <person name="Okamoto M."/>
            <person name="Ono N."/>
            <person name="Saji S."/>
            <person name="Sakaguchi M."/>
            <person name="Sakai K."/>
            <person name="Shibata M."/>
            <person name="Shimokawa T."/>
            <person name="Song J."/>
            <person name="Takazaki Y."/>
            <person name="Terasawa K."/>
            <person name="Tsugane M."/>
            <person name="Tsuji K."/>
            <person name="Ueda S."/>
            <person name="Waki K."/>
            <person name="Yamagata H."/>
            <person name="Yamamoto M."/>
            <person name="Yamamoto S."/>
            <person name="Yamane H."/>
            <person name="Yoshiki S."/>
            <person name="Yoshihara R."/>
            <person name="Yukawa K."/>
            <person name="Zhong H."/>
            <person name="Yano M."/>
            <person name="Yuan Q."/>
            <person name="Ouyang S."/>
            <person name="Liu J."/>
            <person name="Jones K.M."/>
            <person name="Gansberger K."/>
            <person name="Moffat K."/>
            <person name="Hill J."/>
            <person name="Bera J."/>
            <person name="Fadrosh D."/>
            <person name="Jin S."/>
            <person name="Johri S."/>
            <person name="Kim M."/>
            <person name="Overton L."/>
            <person name="Reardon M."/>
            <person name="Tsitrin T."/>
            <person name="Vuong H."/>
            <person name="Weaver B."/>
            <person name="Ciecko A."/>
            <person name="Tallon L."/>
            <person name="Jackson J."/>
            <person name="Pai G."/>
            <person name="Aken S.V."/>
            <person name="Utterback T."/>
            <person name="Reidmuller S."/>
            <person name="Feldblyum T."/>
            <person name="Hsiao J."/>
            <person name="Zismann V."/>
            <person name="Iobst S."/>
            <person name="de Vazeille A.R."/>
            <person name="Buell C.R."/>
            <person name="Ying K."/>
            <person name="Li Y."/>
            <person name="Lu T."/>
            <person name="Huang Y."/>
            <person name="Zhao Q."/>
            <person name="Feng Q."/>
            <person name="Zhang L."/>
            <person name="Zhu J."/>
            <person name="Weng Q."/>
            <person name="Mu J."/>
            <person name="Lu Y."/>
            <person name="Fan D."/>
            <person name="Liu Y."/>
            <person name="Guan J."/>
            <person name="Zhang Y."/>
            <person name="Yu S."/>
            <person name="Liu X."/>
            <person name="Zhang Y."/>
            <person name="Hong G."/>
            <person name="Han B."/>
            <person name="Choisne N."/>
            <person name="Demange N."/>
            <person name="Orjeda G."/>
            <person name="Samain S."/>
            <person name="Cattolico L."/>
            <person name="Pelletier E."/>
            <person name="Couloux A."/>
            <person name="Segurens B."/>
            <person name="Wincker P."/>
            <person name="D'Hont A."/>
            <person name="Scarpelli C."/>
            <person name="Weissenbach J."/>
            <person name="Salanoubat M."/>
            <person name="Quetier F."/>
            <person name="Yu Y."/>
            <person name="Kim H.R."/>
            <person name="Rambo T."/>
            <person name="Currie J."/>
            <person name="Collura K."/>
            <person name="Luo M."/>
            <person name="Yang T."/>
            <person name="Ammiraju J.S.S."/>
            <person name="Engler F."/>
            <person name="Soderlund C."/>
            <person name="Wing R.A."/>
            <person name="Palmer L.E."/>
            <person name="de la Bastide M."/>
            <person name="Spiegel L."/>
            <person name="Nascimento L."/>
            <person name="Zutavern T."/>
            <person name="O'Shaughnessy A."/>
            <person name="Dike S."/>
            <person name="Dedhia N."/>
            <person name="Preston R."/>
            <person name="Balija V."/>
            <person name="McCombie W.R."/>
            <person name="Chow T."/>
            <person name="Chen H."/>
            <person name="Chung M."/>
            <person name="Chen C."/>
            <person name="Shaw J."/>
            <person name="Wu H."/>
            <person name="Hsiao K."/>
            <person name="Chao Y."/>
            <person name="Chu M."/>
            <person name="Cheng C."/>
            <person name="Hour A."/>
            <person name="Lee P."/>
            <person name="Lin S."/>
            <person name="Lin Y."/>
            <person name="Liou J."/>
            <person name="Liu S."/>
            <person name="Hsing Y."/>
            <person name="Raghuvanshi S."/>
            <person name="Mohanty A."/>
            <person name="Bharti A.K."/>
            <person name="Gaur A."/>
            <person name="Gupta V."/>
            <person name="Kumar D."/>
            <person name="Ravi V."/>
            <person name="Vij S."/>
            <person name="Kapur A."/>
            <person name="Khurana P."/>
            <person name="Khurana P."/>
            <person name="Khurana J.P."/>
            <person name="Tyagi A.K."/>
            <person name="Gaikwad K."/>
            <person name="Singh A."/>
            <person name="Dalal V."/>
            <person name="Srivastava S."/>
            <person name="Dixit A."/>
            <person name="Pal A.K."/>
            <person name="Ghazi I.A."/>
            <person name="Yadav M."/>
            <person name="Pandit A."/>
            <person name="Bhargava A."/>
            <person name="Sureshbabu K."/>
            <person name="Batra K."/>
            <person name="Sharma T.R."/>
            <person name="Mohapatra T."/>
            <person name="Singh N.K."/>
            <person name="Messing J."/>
            <person name="Nelson A.B."/>
            <person name="Fuks G."/>
            <person name="Kavchok S."/>
            <person name="Keizer G."/>
            <person name="Linton E."/>
            <person name="Llaca V."/>
            <person name="Song R."/>
            <person name="Tanyolac B."/>
            <person name="Young S."/>
            <person name="Ho-Il K."/>
            <person name="Hahn J.H."/>
            <person name="Sangsakoo G."/>
            <person name="Vanavichit A."/>
            <person name="de Mattos Luiz.A.T."/>
            <person name="Zimmer P.D."/>
            <person name="Malone G."/>
            <person name="Dellagostin O."/>
            <person name="de Oliveira A.C."/>
            <person name="Bevan M."/>
            <person name="Bancroft I."/>
            <person name="Minx P."/>
            <person name="Cordum H."/>
            <person name="Wilson R."/>
            <person name="Cheng Z."/>
            <person name="Jin W."/>
            <person name="Jiang J."/>
            <person name="Leong S.A."/>
            <person name="Iwama H."/>
            <person name="Gojobori T."/>
            <person name="Itoh T."/>
            <person name="Niimura Y."/>
            <person name="Fujii Y."/>
            <person name="Habara T."/>
            <person name="Sakai H."/>
            <person name="Sato Y."/>
            <person name="Wilson G."/>
            <person name="Kumar K."/>
            <person name="McCouch S."/>
            <person name="Juretic N."/>
            <person name="Hoen D."/>
            <person name="Wright S."/>
            <person name="Bruskiewich R."/>
            <person name="Bureau T."/>
            <person name="Miyao A."/>
            <person name="Hirochika H."/>
            <person name="Nishikawa T."/>
            <person name="Kadowaki K."/>
            <person name="Sugiura M."/>
            <person name="Burr B."/>
            <person name="Sasaki T."/>
        </authorList>
    </citation>
    <scope>NUCLEOTIDE SEQUENCE [LARGE SCALE GENOMIC DNA]</scope>
    <source>
        <strain evidence="9">cv. Nipponbare</strain>
    </source>
</reference>
<keyword evidence="4" id="KW-0547">Nucleotide-binding</keyword>
<dbReference type="SUPFAM" id="SSF52540">
    <property type="entry name" value="P-loop containing nucleoside triphosphate hydrolases"/>
    <property type="match status" value="1"/>
</dbReference>
<evidence type="ECO:0000259" key="7">
    <source>
        <dbReference type="Pfam" id="PF18052"/>
    </source>
</evidence>
<evidence type="ECO:0000256" key="4">
    <source>
        <dbReference type="ARBA" id="ARBA00022741"/>
    </source>
</evidence>
<accession>A0A0P0XR88</accession>
<reference evidence="8 9" key="2">
    <citation type="journal article" date="2013" name="Plant Cell Physiol.">
        <title>Rice Annotation Project Database (RAP-DB): an integrative and interactive database for rice genomics.</title>
        <authorList>
            <person name="Sakai H."/>
            <person name="Lee S.S."/>
            <person name="Tanaka T."/>
            <person name="Numa H."/>
            <person name="Kim J."/>
            <person name="Kawahara Y."/>
            <person name="Wakimoto H."/>
            <person name="Yang C.C."/>
            <person name="Iwamoto M."/>
            <person name="Abe T."/>
            <person name="Yamada Y."/>
            <person name="Muto A."/>
            <person name="Inokuchi H."/>
            <person name="Ikemura T."/>
            <person name="Matsumoto T."/>
            <person name="Sasaki T."/>
            <person name="Itoh T."/>
        </authorList>
    </citation>
    <scope>NUCLEOTIDE SEQUENCE [LARGE SCALE GENOMIC DNA]</scope>
    <source>
        <strain evidence="9">cv. Nipponbare</strain>
    </source>
</reference>
<dbReference type="PaxDb" id="39947-A0A0P0XR88"/>
<dbReference type="InParanoid" id="A0A0P0XR88"/>
<evidence type="ECO:0000256" key="1">
    <source>
        <dbReference type="ARBA" id="ARBA00008894"/>
    </source>
</evidence>
<keyword evidence="2" id="KW-0433">Leucine-rich repeat</keyword>
<feature type="domain" description="Disease resistance N-terminal" evidence="7">
    <location>
        <begin position="19"/>
        <end position="99"/>
    </location>
</feature>
<dbReference type="eggNOG" id="KOG4658">
    <property type="taxonomic scope" value="Eukaryota"/>
</dbReference>
<dbReference type="PANTHER" id="PTHR19338">
    <property type="entry name" value="TRANSLOCASE OF INNER MITOCHONDRIAL MEMBRANE 13 HOMOLOG"/>
    <property type="match status" value="1"/>
</dbReference>
<dbReference type="STRING" id="39947.A0A0P0XR88"/>
<dbReference type="EMBL" id="AP014966">
    <property type="protein sequence ID" value="BAT09777.1"/>
    <property type="molecule type" value="Genomic_DNA"/>
</dbReference>
<gene>
    <name evidence="8" type="ordered locus">Os10g0132500</name>
    <name evidence="8" type="ORF">OSNPB_100132500</name>
</gene>
<dbReference type="GO" id="GO:0006952">
    <property type="term" value="P:defense response"/>
    <property type="evidence" value="ECO:0007669"/>
    <property type="project" value="UniProtKB-KW"/>
</dbReference>
<evidence type="ECO:0000259" key="6">
    <source>
        <dbReference type="Pfam" id="PF00931"/>
    </source>
</evidence>
<dbReference type="Pfam" id="PF00931">
    <property type="entry name" value="NB-ARC"/>
    <property type="match status" value="1"/>
</dbReference>
<evidence type="ECO:0000256" key="3">
    <source>
        <dbReference type="ARBA" id="ARBA00022737"/>
    </source>
</evidence>
<evidence type="ECO:0000313" key="9">
    <source>
        <dbReference type="Proteomes" id="UP000059680"/>
    </source>
</evidence>
<dbReference type="Gene3D" id="1.20.5.4130">
    <property type="match status" value="1"/>
</dbReference>
<dbReference type="AlphaFoldDB" id="A0A0P0XR88"/>
<dbReference type="InterPro" id="IPR002182">
    <property type="entry name" value="NB-ARC"/>
</dbReference>
<dbReference type="GO" id="GO:0043531">
    <property type="term" value="F:ADP binding"/>
    <property type="evidence" value="ECO:0007669"/>
    <property type="project" value="InterPro"/>
</dbReference>
<dbReference type="Gene3D" id="3.40.50.300">
    <property type="entry name" value="P-loop containing nucleotide triphosphate hydrolases"/>
    <property type="match status" value="1"/>
</dbReference>
<evidence type="ECO:0000256" key="5">
    <source>
        <dbReference type="ARBA" id="ARBA00022821"/>
    </source>
</evidence>
<keyword evidence="10" id="KW-1267">Proteomics identification</keyword>
<evidence type="ECO:0000256" key="2">
    <source>
        <dbReference type="ARBA" id="ARBA00022614"/>
    </source>
</evidence>
<keyword evidence="3" id="KW-0677">Repeat</keyword>
<dbReference type="OMA" id="PRIWERE"/>
<proteinExistence type="evidence at protein level"/>